<accession>A0A6L9QKK9</accession>
<sequence>MSYHVLGRLHGGMVTIQAQDRPHILVFHDGLLAMRYMEAFLRVWPEHAPLLLTRIDVDDREHVVEWIRSLPEMPPGISILFADDLLFLDLVEDLGQLVRQRSPGG</sequence>
<evidence type="ECO:0000313" key="1">
    <source>
        <dbReference type="EMBL" id="NEA24564.1"/>
    </source>
</evidence>
<dbReference type="Proteomes" id="UP000475532">
    <property type="component" value="Unassembled WGS sequence"/>
</dbReference>
<evidence type="ECO:0000313" key="2">
    <source>
        <dbReference type="Proteomes" id="UP000475532"/>
    </source>
</evidence>
<dbReference type="EMBL" id="JAAGLI010000496">
    <property type="protein sequence ID" value="NEA24564.1"/>
    <property type="molecule type" value="Genomic_DNA"/>
</dbReference>
<protein>
    <submittedName>
        <fullName evidence="1">Uncharacterized protein</fullName>
    </submittedName>
</protein>
<dbReference type="AlphaFoldDB" id="A0A6L9QKK9"/>
<name>A0A6L9QKK9_9ACTN</name>
<reference evidence="1 2" key="1">
    <citation type="submission" date="2020-01" db="EMBL/GenBank/DDBJ databases">
        <title>Insect and environment-associated Actinomycetes.</title>
        <authorList>
            <person name="Currrie C."/>
            <person name="Chevrette M."/>
            <person name="Carlson C."/>
            <person name="Stubbendieck R."/>
            <person name="Wendt-Pienkowski E."/>
        </authorList>
    </citation>
    <scope>NUCLEOTIDE SEQUENCE [LARGE SCALE GENOMIC DNA]</scope>
    <source>
        <strain evidence="1 2">SID10258</strain>
    </source>
</reference>
<comment type="caution">
    <text evidence="1">The sequence shown here is derived from an EMBL/GenBank/DDBJ whole genome shotgun (WGS) entry which is preliminary data.</text>
</comment>
<gene>
    <name evidence="1" type="ORF">G3I70_19005</name>
</gene>
<organism evidence="1 2">
    <name type="scientific">Actinomadura bangladeshensis</name>
    <dbReference type="NCBI Taxonomy" id="453573"/>
    <lineage>
        <taxon>Bacteria</taxon>
        <taxon>Bacillati</taxon>
        <taxon>Actinomycetota</taxon>
        <taxon>Actinomycetes</taxon>
        <taxon>Streptosporangiales</taxon>
        <taxon>Thermomonosporaceae</taxon>
        <taxon>Actinomadura</taxon>
    </lineage>
</organism>
<proteinExistence type="predicted"/>
<dbReference type="RefSeq" id="WP_163057736.1">
    <property type="nucleotide sequence ID" value="NZ_JAAGLI010000496.1"/>
</dbReference>